<dbReference type="EMBL" id="AONQ01000003">
    <property type="protein sequence ID" value="EME71690.1"/>
    <property type="molecule type" value="Genomic_DNA"/>
</dbReference>
<keyword evidence="3" id="KW-1185">Reference proteome</keyword>
<dbReference type="InterPro" id="IPR025711">
    <property type="entry name" value="PepSY"/>
</dbReference>
<proteinExistence type="predicted"/>
<dbReference type="PATRIC" id="fig|1244869.3.peg.420"/>
<dbReference type="eggNOG" id="COG3212">
    <property type="taxonomic scope" value="Bacteria"/>
</dbReference>
<dbReference type="Gene3D" id="3.10.450.40">
    <property type="match status" value="1"/>
</dbReference>
<dbReference type="STRING" id="1244869.H261_02121"/>
<accession>M2ZB96</accession>
<organism evidence="2 3">
    <name type="scientific">Paramagnetospirillum caucaseum</name>
    <dbReference type="NCBI Taxonomy" id="1244869"/>
    <lineage>
        <taxon>Bacteria</taxon>
        <taxon>Pseudomonadati</taxon>
        <taxon>Pseudomonadota</taxon>
        <taxon>Alphaproteobacteria</taxon>
        <taxon>Rhodospirillales</taxon>
        <taxon>Magnetospirillaceae</taxon>
        <taxon>Paramagnetospirillum</taxon>
    </lineage>
</organism>
<comment type="caution">
    <text evidence="2">The sequence shown here is derived from an EMBL/GenBank/DDBJ whole genome shotgun (WGS) entry which is preliminary data.</text>
</comment>
<name>M2ZB96_9PROT</name>
<feature type="domain" description="PepSY" evidence="1">
    <location>
        <begin position="52"/>
        <end position="108"/>
    </location>
</feature>
<dbReference type="Proteomes" id="UP000011744">
    <property type="component" value="Unassembled WGS sequence"/>
</dbReference>
<gene>
    <name evidence="2" type="ORF">H261_02121</name>
</gene>
<protein>
    <recommendedName>
        <fullName evidence="1">PepSY domain-containing protein</fullName>
    </recommendedName>
</protein>
<evidence type="ECO:0000259" key="1">
    <source>
        <dbReference type="Pfam" id="PF03413"/>
    </source>
</evidence>
<dbReference type="AlphaFoldDB" id="M2ZB96"/>
<evidence type="ECO:0000313" key="2">
    <source>
        <dbReference type="EMBL" id="EME71690.1"/>
    </source>
</evidence>
<sequence>MTRRFIRRSCGADDDLDMKAILAALLLLVCLPARAGEDHDRIRRAVQAGEILPLARILEQVDRDYPGELIEAELESKHGRPVYEIKRLTRDGRLLKLYYDAADGSRLKVKEKR</sequence>
<reference evidence="2 3" key="1">
    <citation type="journal article" date="2014" name="Genome Announc.">
        <title>Draft Genome Sequence of Magnetospirillum sp. Strain SO-1, a Freshwater Magnetotactic Bacterium Isolated from the Ol'khovka River, Russia.</title>
        <authorList>
            <person name="Grouzdev D.S."/>
            <person name="Dziuba M.V."/>
            <person name="Sukhacheva M.S."/>
            <person name="Mardanov A.V."/>
            <person name="Beletskiy A.V."/>
            <person name="Kuznetsov B.B."/>
            <person name="Skryabin K.G."/>
        </authorList>
    </citation>
    <scope>NUCLEOTIDE SEQUENCE [LARGE SCALE GENOMIC DNA]</scope>
    <source>
        <strain evidence="2 3">SO-1</strain>
    </source>
</reference>
<evidence type="ECO:0000313" key="3">
    <source>
        <dbReference type="Proteomes" id="UP000011744"/>
    </source>
</evidence>
<dbReference type="Pfam" id="PF03413">
    <property type="entry name" value="PepSY"/>
    <property type="match status" value="1"/>
</dbReference>